<protein>
    <submittedName>
        <fullName evidence="3">Damage-inducible protein DinB</fullName>
    </submittedName>
</protein>
<sequence length="176" mass="20837">MIQEQLLPETMVKENAITQLMKNYANYNFWANMTLVNWLKKQPLTLLEQEVKSSFKSVKATLIHILQTQEYWFSVISKTEFITNDYQCEVEELFDLFLQQSEMLANYINDMDAPALEESIFVQSPWFHSDFQNFEYVMQVFNHSTYHRGQIITICHNLGITGAPMTDYNYYNVNAR</sequence>
<gene>
    <name evidence="3" type="ORF">O0955_02365</name>
</gene>
<dbReference type="PANTHER" id="PTHR37302:SF3">
    <property type="entry name" value="DAMAGE-INDUCIBLE PROTEIN DINB"/>
    <property type="match status" value="1"/>
</dbReference>
<dbReference type="InterPro" id="IPR034660">
    <property type="entry name" value="DinB/YfiT-like"/>
</dbReference>
<dbReference type="RefSeq" id="WP_269425921.1">
    <property type="nucleotide sequence ID" value="NZ_JAPWGM010000001.1"/>
</dbReference>
<comment type="caution">
    <text evidence="3">The sequence shown here is derived from an EMBL/GenBank/DDBJ whole genome shotgun (WGS) entry which is preliminary data.</text>
</comment>
<proteinExistence type="inferred from homology"/>
<evidence type="ECO:0000313" key="3">
    <source>
        <dbReference type="EMBL" id="MCZ4242835.1"/>
    </source>
</evidence>
<dbReference type="SUPFAM" id="SSF109854">
    <property type="entry name" value="DinB/YfiT-like putative metalloenzymes"/>
    <property type="match status" value="1"/>
</dbReference>
<evidence type="ECO:0000256" key="2">
    <source>
        <dbReference type="ARBA" id="ARBA00022723"/>
    </source>
</evidence>
<comment type="similarity">
    <text evidence="1">Belongs to the DinB family.</text>
</comment>
<accession>A0ABT4L4K1</accession>
<keyword evidence="2" id="KW-0479">Metal-binding</keyword>
<dbReference type="Gene3D" id="1.20.120.450">
    <property type="entry name" value="dinb family like domain"/>
    <property type="match status" value="1"/>
</dbReference>
<evidence type="ECO:0000256" key="1">
    <source>
        <dbReference type="ARBA" id="ARBA00008635"/>
    </source>
</evidence>
<name>A0ABT4L4K1_9SPHI</name>
<dbReference type="Proteomes" id="UP001144347">
    <property type="component" value="Unassembled WGS sequence"/>
</dbReference>
<dbReference type="Pfam" id="PF05163">
    <property type="entry name" value="DinB"/>
    <property type="match status" value="1"/>
</dbReference>
<dbReference type="PANTHER" id="PTHR37302">
    <property type="entry name" value="SLR1116 PROTEIN"/>
    <property type="match status" value="1"/>
</dbReference>
<evidence type="ECO:0000313" key="4">
    <source>
        <dbReference type="Proteomes" id="UP001144347"/>
    </source>
</evidence>
<keyword evidence="4" id="KW-1185">Reference proteome</keyword>
<reference evidence="3" key="1">
    <citation type="submission" date="2022-12" db="EMBL/GenBank/DDBJ databases">
        <title>Genome sequence of HCMS5-2.</title>
        <authorList>
            <person name="Woo H."/>
        </authorList>
    </citation>
    <scope>NUCLEOTIDE SEQUENCE</scope>
    <source>
        <strain evidence="3">HCMS5-2</strain>
    </source>
</reference>
<dbReference type="EMBL" id="JAPWGM010000001">
    <property type="protein sequence ID" value="MCZ4242835.1"/>
    <property type="molecule type" value="Genomic_DNA"/>
</dbReference>
<dbReference type="InterPro" id="IPR007837">
    <property type="entry name" value="DinB"/>
</dbReference>
<organism evidence="3 4">
    <name type="scientific">Pedobacter punctiformis</name>
    <dbReference type="NCBI Taxonomy" id="3004097"/>
    <lineage>
        <taxon>Bacteria</taxon>
        <taxon>Pseudomonadati</taxon>
        <taxon>Bacteroidota</taxon>
        <taxon>Sphingobacteriia</taxon>
        <taxon>Sphingobacteriales</taxon>
        <taxon>Sphingobacteriaceae</taxon>
        <taxon>Pedobacter</taxon>
    </lineage>
</organism>